<dbReference type="PANTHER" id="PTHR10272">
    <property type="entry name" value="PLATELET-ACTIVATING FACTOR ACETYLHYDROLASE"/>
    <property type="match status" value="1"/>
</dbReference>
<evidence type="ECO:0000256" key="2">
    <source>
        <dbReference type="ARBA" id="ARBA00022963"/>
    </source>
</evidence>
<dbReference type="InterPro" id="IPR006311">
    <property type="entry name" value="TAT_signal"/>
</dbReference>
<name>A0ABP8KXE3_9BURK</name>
<proteinExistence type="predicted"/>
<dbReference type="InterPro" id="IPR029058">
    <property type="entry name" value="AB_hydrolase_fold"/>
</dbReference>
<feature type="signal peptide" evidence="4">
    <location>
        <begin position="1"/>
        <end position="27"/>
    </location>
</feature>
<keyword evidence="6" id="KW-1185">Reference proteome</keyword>
<dbReference type="Pfam" id="PF03403">
    <property type="entry name" value="PAF-AH_p_II"/>
    <property type="match status" value="1"/>
</dbReference>
<reference evidence="6" key="1">
    <citation type="journal article" date="2019" name="Int. J. Syst. Evol. Microbiol.">
        <title>The Global Catalogue of Microorganisms (GCM) 10K type strain sequencing project: providing services to taxonomists for standard genome sequencing and annotation.</title>
        <authorList>
            <consortium name="The Broad Institute Genomics Platform"/>
            <consortium name="The Broad Institute Genome Sequencing Center for Infectious Disease"/>
            <person name="Wu L."/>
            <person name="Ma J."/>
        </authorList>
    </citation>
    <scope>NUCLEOTIDE SEQUENCE [LARGE SCALE GENOMIC DNA]</scope>
    <source>
        <strain evidence="6">JCM 31890</strain>
    </source>
</reference>
<dbReference type="EMBL" id="BAABEX010000003">
    <property type="protein sequence ID" value="GAA4418628.1"/>
    <property type="molecule type" value="Genomic_DNA"/>
</dbReference>
<dbReference type="PANTHER" id="PTHR10272:SF0">
    <property type="entry name" value="PLATELET-ACTIVATING FACTOR ACETYLHYDROLASE"/>
    <property type="match status" value="1"/>
</dbReference>
<comment type="caution">
    <text evidence="5">The sequence shown here is derived from an EMBL/GenBank/DDBJ whole genome shotgun (WGS) entry which is preliminary data.</text>
</comment>
<gene>
    <name evidence="5" type="ORF">GCM10023090_03810</name>
</gene>
<evidence type="ECO:0000313" key="6">
    <source>
        <dbReference type="Proteomes" id="UP001501788"/>
    </source>
</evidence>
<dbReference type="PROSITE" id="PS51318">
    <property type="entry name" value="TAT"/>
    <property type="match status" value="1"/>
</dbReference>
<dbReference type="Gene3D" id="3.40.50.1820">
    <property type="entry name" value="alpha/beta hydrolase"/>
    <property type="match status" value="1"/>
</dbReference>
<protein>
    <submittedName>
        <fullName evidence="5">Acetylhydrolase</fullName>
    </submittedName>
</protein>
<sequence length="363" mass="38898">MPPPSAPLIRRRSLLAGLGLASGLATLGCASHNAPARSTTATDLEGDGWTALEADWHDATRARDVPVRLYLPQRAAAVSYPPTAVLQAGTGALPLVVFSHGIGGSRRGYRYLGQHWAQQGFASLHVQHVGSDQRLWRAGSLWSLPERLQTAAQTAEALDRAYDVRFALDTLLTSAWAAVVDASRMAVAGHSYGANTALLLTGARVERPGQPSDLRDPRLRGAVLISAPPLYGEADPQRILSPVQVPTLHITATDDVIRVPGYYSPAADRVAVYEQVGSPHKTLAVFSGGSHSMFTDRLRTGGAALNPRVKQATQALTTAFLDGLLRQGKPPALQDWAHQHAPLLARFEQQGMPLHVGTRRLDS</sequence>
<keyword evidence="1" id="KW-0378">Hydrolase</keyword>
<evidence type="ECO:0000256" key="4">
    <source>
        <dbReference type="SAM" id="SignalP"/>
    </source>
</evidence>
<evidence type="ECO:0000313" key="5">
    <source>
        <dbReference type="EMBL" id="GAA4418628.1"/>
    </source>
</evidence>
<dbReference type="Proteomes" id="UP001501788">
    <property type="component" value="Unassembled WGS sequence"/>
</dbReference>
<keyword evidence="4" id="KW-0732">Signal</keyword>
<evidence type="ECO:0000256" key="3">
    <source>
        <dbReference type="ARBA" id="ARBA00023098"/>
    </source>
</evidence>
<dbReference type="RefSeq" id="WP_345060681.1">
    <property type="nucleotide sequence ID" value="NZ_BAABEX010000003.1"/>
</dbReference>
<dbReference type="SUPFAM" id="SSF53474">
    <property type="entry name" value="alpha/beta-Hydrolases"/>
    <property type="match status" value="1"/>
</dbReference>
<feature type="chain" id="PRO_5045671370" evidence="4">
    <location>
        <begin position="28"/>
        <end position="363"/>
    </location>
</feature>
<organism evidence="5 6">
    <name type="scientific">Acidovorax lacteus</name>
    <dbReference type="NCBI Taxonomy" id="1924988"/>
    <lineage>
        <taxon>Bacteria</taxon>
        <taxon>Pseudomonadati</taxon>
        <taxon>Pseudomonadota</taxon>
        <taxon>Betaproteobacteria</taxon>
        <taxon>Burkholderiales</taxon>
        <taxon>Comamonadaceae</taxon>
        <taxon>Acidovorax</taxon>
    </lineage>
</organism>
<evidence type="ECO:0000256" key="1">
    <source>
        <dbReference type="ARBA" id="ARBA00022801"/>
    </source>
</evidence>
<keyword evidence="3" id="KW-0443">Lipid metabolism</keyword>
<accession>A0ABP8KXE3</accession>
<keyword evidence="2" id="KW-0442">Lipid degradation</keyword>